<feature type="compositionally biased region" description="Basic and acidic residues" evidence="10">
    <location>
        <begin position="2094"/>
        <end position="2111"/>
    </location>
</feature>
<evidence type="ECO:0000256" key="6">
    <source>
        <dbReference type="ARBA" id="ARBA00023054"/>
    </source>
</evidence>
<feature type="region of interest" description="Disordered" evidence="10">
    <location>
        <begin position="1281"/>
        <end position="1545"/>
    </location>
</feature>
<evidence type="ECO:0000256" key="1">
    <source>
        <dbReference type="ARBA" id="ARBA00004245"/>
    </source>
</evidence>
<dbReference type="Ensembl" id="ENSOMYT00000096880.2">
    <property type="protein sequence ID" value="ENSOMYP00000088956.2"/>
    <property type="gene ID" value="ENSOMYG00000041079.2"/>
</dbReference>
<reference evidence="12" key="1">
    <citation type="submission" date="2020-07" db="EMBL/GenBank/DDBJ databases">
        <title>A long reads based de novo assembly of the rainbow trout Arlee double haploid line genome.</title>
        <authorList>
            <person name="Gao G."/>
            <person name="Palti Y."/>
        </authorList>
    </citation>
    <scope>NUCLEOTIDE SEQUENCE [LARGE SCALE GENOMIC DNA]</scope>
</reference>
<feature type="compositionally biased region" description="Basic and acidic residues" evidence="10">
    <location>
        <begin position="1769"/>
        <end position="1827"/>
    </location>
</feature>
<dbReference type="FunFam" id="3.40.850.10:FF:000021">
    <property type="entry name" value="kinesin-like protein KIF16B isoform X1"/>
    <property type="match status" value="1"/>
</dbReference>
<dbReference type="SUPFAM" id="SSF49879">
    <property type="entry name" value="SMAD/FHA domain"/>
    <property type="match status" value="1"/>
</dbReference>
<dbReference type="GO" id="GO:0008017">
    <property type="term" value="F:microtubule binding"/>
    <property type="evidence" value="ECO:0007669"/>
    <property type="project" value="InterPro"/>
</dbReference>
<feature type="region of interest" description="Disordered" evidence="10">
    <location>
        <begin position="1083"/>
        <end position="1102"/>
    </location>
</feature>
<dbReference type="PANTHER" id="PTHR47117">
    <property type="entry name" value="STAR-RELATED LIPID TRANSFER PROTEIN 9"/>
    <property type="match status" value="1"/>
</dbReference>
<feature type="region of interest" description="Disordered" evidence="10">
    <location>
        <begin position="2153"/>
        <end position="2339"/>
    </location>
</feature>
<feature type="compositionally biased region" description="Basic and acidic residues" evidence="10">
    <location>
        <begin position="2244"/>
        <end position="2261"/>
    </location>
</feature>
<keyword evidence="13" id="KW-1185">Reference proteome</keyword>
<feature type="compositionally biased region" description="Basic and acidic residues" evidence="10">
    <location>
        <begin position="2010"/>
        <end position="2066"/>
    </location>
</feature>
<feature type="compositionally biased region" description="Basic and acidic residues" evidence="10">
    <location>
        <begin position="2319"/>
        <end position="2336"/>
    </location>
</feature>
<dbReference type="InterPro" id="IPR000253">
    <property type="entry name" value="FHA_dom"/>
</dbReference>
<feature type="compositionally biased region" description="Basic and acidic residues" evidence="10">
    <location>
        <begin position="1519"/>
        <end position="1536"/>
    </location>
</feature>
<feature type="compositionally biased region" description="Low complexity" evidence="10">
    <location>
        <begin position="888"/>
        <end position="899"/>
    </location>
</feature>
<dbReference type="PRINTS" id="PR00380">
    <property type="entry name" value="KINESINHEAVY"/>
</dbReference>
<feature type="compositionally biased region" description="Basic and acidic residues" evidence="10">
    <location>
        <begin position="1502"/>
        <end position="1511"/>
    </location>
</feature>
<comment type="similarity">
    <text evidence="9">Belongs to the TRAFAC class myosin-kinesin ATPase superfamily. Kinesin family.</text>
</comment>
<evidence type="ECO:0000256" key="10">
    <source>
        <dbReference type="SAM" id="MobiDB-lite"/>
    </source>
</evidence>
<feature type="compositionally biased region" description="Basic and acidic residues" evidence="10">
    <location>
        <begin position="1835"/>
        <end position="1877"/>
    </location>
</feature>
<evidence type="ECO:0000256" key="9">
    <source>
        <dbReference type="PROSITE-ProRule" id="PRU00283"/>
    </source>
</evidence>
<feature type="compositionally biased region" description="Basic and acidic residues" evidence="10">
    <location>
        <begin position="2352"/>
        <end position="2361"/>
    </location>
</feature>
<dbReference type="InterPro" id="IPR027417">
    <property type="entry name" value="P-loop_NTPase"/>
</dbReference>
<feature type="compositionally biased region" description="Basic and acidic residues" evidence="10">
    <location>
        <begin position="1577"/>
        <end position="1586"/>
    </location>
</feature>
<feature type="compositionally biased region" description="Basic and acidic residues" evidence="10">
    <location>
        <begin position="2077"/>
        <end position="2086"/>
    </location>
</feature>
<feature type="compositionally biased region" description="Basic and acidic residues" evidence="10">
    <location>
        <begin position="1386"/>
        <end position="1477"/>
    </location>
</feature>
<evidence type="ECO:0000313" key="13">
    <source>
        <dbReference type="Proteomes" id="UP000694395"/>
    </source>
</evidence>
<feature type="compositionally biased region" description="Basic and acidic residues" evidence="10">
    <location>
        <begin position="2369"/>
        <end position="2394"/>
    </location>
</feature>
<protein>
    <recommendedName>
        <fullName evidence="11">Kinesin motor domain-containing protein</fullName>
    </recommendedName>
</protein>
<dbReference type="Pfam" id="PF00498">
    <property type="entry name" value="FHA"/>
    <property type="match status" value="1"/>
</dbReference>
<feature type="region of interest" description="Disordered" evidence="10">
    <location>
        <begin position="953"/>
        <end position="980"/>
    </location>
</feature>
<feature type="region of interest" description="Disordered" evidence="10">
    <location>
        <begin position="1576"/>
        <end position="2140"/>
    </location>
</feature>
<dbReference type="GeneTree" id="ENSGT00940000162838"/>
<evidence type="ECO:0000313" key="12">
    <source>
        <dbReference type="Ensembl" id="ENSOMYP00000088956.2"/>
    </source>
</evidence>
<feature type="region of interest" description="Disordered" evidence="10">
    <location>
        <begin position="2352"/>
        <end position="2634"/>
    </location>
</feature>
<comment type="subcellular location">
    <subcellularLocation>
        <location evidence="1">Cytoplasm</location>
        <location evidence="1">Cytoskeleton</location>
    </subcellularLocation>
</comment>
<feature type="region of interest" description="Disordered" evidence="10">
    <location>
        <begin position="2729"/>
        <end position="2758"/>
    </location>
</feature>
<dbReference type="FunFam" id="2.60.200.20:FF:000005">
    <property type="entry name" value="Kinesin family member 16B"/>
    <property type="match status" value="1"/>
</dbReference>
<feature type="compositionally biased region" description="Basic and acidic residues" evidence="10">
    <location>
        <begin position="1660"/>
        <end position="1702"/>
    </location>
</feature>
<feature type="compositionally biased region" description="Basic and acidic residues" evidence="10">
    <location>
        <begin position="1927"/>
        <end position="1936"/>
    </location>
</feature>
<dbReference type="GO" id="GO:0005856">
    <property type="term" value="C:cytoskeleton"/>
    <property type="evidence" value="ECO:0007669"/>
    <property type="project" value="UniProtKB-SubCell"/>
</dbReference>
<keyword evidence="8" id="KW-0206">Cytoskeleton</keyword>
<keyword evidence="4 9" id="KW-0547">Nucleotide-binding</keyword>
<evidence type="ECO:0000256" key="7">
    <source>
        <dbReference type="ARBA" id="ARBA00023175"/>
    </source>
</evidence>
<dbReference type="Gene3D" id="3.40.850.10">
    <property type="entry name" value="Kinesin motor domain"/>
    <property type="match status" value="1"/>
</dbReference>
<feature type="region of interest" description="Disordered" evidence="10">
    <location>
        <begin position="881"/>
        <end position="940"/>
    </location>
</feature>
<reference evidence="12" key="3">
    <citation type="submission" date="2025-09" db="UniProtKB">
        <authorList>
            <consortium name="Ensembl"/>
        </authorList>
    </citation>
    <scope>IDENTIFICATION</scope>
</reference>
<dbReference type="InterPro" id="IPR008984">
    <property type="entry name" value="SMAD_FHA_dom_sf"/>
</dbReference>
<feature type="compositionally biased region" description="Basic and acidic residues" evidence="10">
    <location>
        <begin position="1944"/>
        <end position="2002"/>
    </location>
</feature>
<dbReference type="InterPro" id="IPR019821">
    <property type="entry name" value="Kinesin_motor_CS"/>
</dbReference>
<feature type="compositionally biased region" description="Basic and acidic residues" evidence="10">
    <location>
        <begin position="2404"/>
        <end position="2421"/>
    </location>
</feature>
<feature type="binding site" evidence="9">
    <location>
        <begin position="105"/>
        <end position="112"/>
    </location>
    <ligand>
        <name>ATP</name>
        <dbReference type="ChEBI" id="CHEBI:30616"/>
    </ligand>
</feature>
<feature type="compositionally biased region" description="Polar residues" evidence="10">
    <location>
        <begin position="904"/>
        <end position="923"/>
    </location>
</feature>
<feature type="compositionally biased region" description="Basic and acidic residues" evidence="10">
    <location>
        <begin position="2438"/>
        <end position="2455"/>
    </location>
</feature>
<feature type="compositionally biased region" description="Basic and acidic residues" evidence="10">
    <location>
        <begin position="2588"/>
        <end position="2605"/>
    </location>
</feature>
<feature type="compositionally biased region" description="Basic and acidic residues" evidence="10">
    <location>
        <begin position="2671"/>
        <end position="2685"/>
    </location>
</feature>
<feature type="compositionally biased region" description="Low complexity" evidence="10">
    <location>
        <begin position="700"/>
        <end position="712"/>
    </location>
</feature>
<evidence type="ECO:0000256" key="8">
    <source>
        <dbReference type="ARBA" id="ARBA00023212"/>
    </source>
</evidence>
<dbReference type="Pfam" id="PF00225">
    <property type="entry name" value="Kinesin"/>
    <property type="match status" value="1"/>
</dbReference>
<organism evidence="12 13">
    <name type="scientific">Oncorhynchus mykiss</name>
    <name type="common">Rainbow trout</name>
    <name type="synonym">Salmo gairdneri</name>
    <dbReference type="NCBI Taxonomy" id="8022"/>
    <lineage>
        <taxon>Eukaryota</taxon>
        <taxon>Metazoa</taxon>
        <taxon>Chordata</taxon>
        <taxon>Craniata</taxon>
        <taxon>Vertebrata</taxon>
        <taxon>Euteleostomi</taxon>
        <taxon>Actinopterygii</taxon>
        <taxon>Neopterygii</taxon>
        <taxon>Teleostei</taxon>
        <taxon>Protacanthopterygii</taxon>
        <taxon>Salmoniformes</taxon>
        <taxon>Salmonidae</taxon>
        <taxon>Salmoninae</taxon>
        <taxon>Oncorhynchus</taxon>
    </lineage>
</organism>
<reference evidence="12" key="2">
    <citation type="submission" date="2025-08" db="UniProtKB">
        <authorList>
            <consortium name="Ensembl"/>
        </authorList>
    </citation>
    <scope>IDENTIFICATION</scope>
</reference>
<dbReference type="SUPFAM" id="SSF52540">
    <property type="entry name" value="P-loop containing nucleoside triphosphate hydrolases"/>
    <property type="match status" value="1"/>
</dbReference>
<accession>A0A8C7TWF0</accession>
<feature type="compositionally biased region" description="Basic and acidic residues" evidence="10">
    <location>
        <begin position="2269"/>
        <end position="2286"/>
    </location>
</feature>
<evidence type="ECO:0000256" key="3">
    <source>
        <dbReference type="ARBA" id="ARBA00022553"/>
    </source>
</evidence>
<feature type="compositionally biased region" description="Gly residues" evidence="10">
    <location>
        <begin position="1083"/>
        <end position="1098"/>
    </location>
</feature>
<feature type="compositionally biased region" description="Basic and acidic residues" evidence="10">
    <location>
        <begin position="2194"/>
        <end position="2236"/>
    </location>
</feature>
<keyword evidence="7 9" id="KW-0505">Motor protein</keyword>
<keyword evidence="5 9" id="KW-0067">ATP-binding</keyword>
<feature type="compositionally biased region" description="Basic and acidic residues" evidence="10">
    <location>
        <begin position="2465"/>
        <end position="2496"/>
    </location>
</feature>
<dbReference type="Gene3D" id="2.60.200.20">
    <property type="match status" value="1"/>
</dbReference>
<dbReference type="InterPro" id="IPR001752">
    <property type="entry name" value="Kinesin_motor_dom"/>
</dbReference>
<keyword evidence="2" id="KW-0963">Cytoplasm</keyword>
<evidence type="ECO:0000256" key="4">
    <source>
        <dbReference type="ARBA" id="ARBA00022741"/>
    </source>
</evidence>
<feature type="compositionally biased region" description="Basic and acidic residues" evidence="10">
    <location>
        <begin position="1752"/>
        <end position="1761"/>
    </location>
</feature>
<evidence type="ECO:0000256" key="5">
    <source>
        <dbReference type="ARBA" id="ARBA00022840"/>
    </source>
</evidence>
<evidence type="ECO:0000259" key="11">
    <source>
        <dbReference type="PROSITE" id="PS50067"/>
    </source>
</evidence>
<dbReference type="InterPro" id="IPR036961">
    <property type="entry name" value="Kinesin_motor_dom_sf"/>
</dbReference>
<dbReference type="GO" id="GO:0007018">
    <property type="term" value="P:microtubule-based movement"/>
    <property type="evidence" value="ECO:0007669"/>
    <property type="project" value="InterPro"/>
</dbReference>
<evidence type="ECO:0000256" key="2">
    <source>
        <dbReference type="ARBA" id="ARBA00022490"/>
    </source>
</evidence>
<feature type="domain" description="Kinesin motor" evidence="11">
    <location>
        <begin position="3"/>
        <end position="361"/>
    </location>
</feature>
<dbReference type="GO" id="GO:0005737">
    <property type="term" value="C:cytoplasm"/>
    <property type="evidence" value="ECO:0007669"/>
    <property type="project" value="UniProtKB-ARBA"/>
</dbReference>
<feature type="compositionally biased region" description="Basic and acidic residues" evidence="10">
    <location>
        <begin position="1364"/>
        <end position="1378"/>
    </location>
</feature>
<feature type="compositionally biased region" description="Basic and acidic residues" evidence="10">
    <location>
        <begin position="1296"/>
        <end position="1354"/>
    </location>
</feature>
<feature type="compositionally biased region" description="Basic and acidic residues" evidence="10">
    <location>
        <begin position="1710"/>
        <end position="1736"/>
    </location>
</feature>
<dbReference type="PROSITE" id="PS00411">
    <property type="entry name" value="KINESIN_MOTOR_1"/>
    <property type="match status" value="1"/>
</dbReference>
<dbReference type="PANTHER" id="PTHR47117:SF8">
    <property type="entry name" value="KINESIN FAMILY MEMBER 16B"/>
    <property type="match status" value="1"/>
</dbReference>
<dbReference type="Proteomes" id="UP000694395">
    <property type="component" value="Chromosome 23"/>
</dbReference>
<dbReference type="GO" id="GO:0005524">
    <property type="term" value="F:ATP binding"/>
    <property type="evidence" value="ECO:0007669"/>
    <property type="project" value="UniProtKB-UniRule"/>
</dbReference>
<feature type="compositionally biased region" description="Polar residues" evidence="10">
    <location>
        <begin position="2730"/>
        <end position="2750"/>
    </location>
</feature>
<feature type="region of interest" description="Disordered" evidence="10">
    <location>
        <begin position="673"/>
        <end position="712"/>
    </location>
</feature>
<keyword evidence="3" id="KW-0597">Phosphoprotein</keyword>
<keyword evidence="6" id="KW-0175">Coiled coil</keyword>
<name>A0A8C7TWF0_ONCMY</name>
<dbReference type="PROSITE" id="PS50067">
    <property type="entry name" value="KINESIN_MOTOR_2"/>
    <property type="match status" value="1"/>
</dbReference>
<feature type="compositionally biased region" description="Basic and acidic residues" evidence="10">
    <location>
        <begin position="2504"/>
        <end position="2571"/>
    </location>
</feature>
<feature type="compositionally biased region" description="Basic and acidic residues" evidence="10">
    <location>
        <begin position="1885"/>
        <end position="1911"/>
    </location>
</feature>
<dbReference type="SMART" id="SM00129">
    <property type="entry name" value="KISc"/>
    <property type="match status" value="1"/>
</dbReference>
<feature type="compositionally biased region" description="Basic and acidic residues" evidence="10">
    <location>
        <begin position="2696"/>
        <end position="2705"/>
    </location>
</feature>
<proteinExistence type="inferred from homology"/>
<sequence length="3148" mass="346376">MASVRVAVRVRPLIKREKEVSAKVIIHMEGSTTSIDCNKKHLSKGTPGTGLKDRGRQSFSYDFSYDSTDVGSPNFVPQEKVFKDLGCDVLEAAFDGYNACVFAYGQTGSGKSHTMMGSPGDFGLIPRICEGLFCQISEKSQGDVASFRTEVSYLEIYNEHVQDLLTTKKSPENGSGLKVREHPKDGPYVEDLSKHLVQNYKDIEKLLHAGKAKRTTSSTGMNDVSSRSHAIFTINFTQARFDAELPCEMVSKIHLVDLAGSERADATCATGARLKEGANINKSLVTLGIVISALGDRGGSHKGKRKKQLFIPYRDSVLTWLLKDSLGGNSKTIMIATLSPADVNYSETLSTLHYANRAKNIFNKPTVNEDSSVTVIRKLQEEIVRLKRLVEKNNQALLSPQDLSKTLKVEEKLHKNEVKVLELTREWTNKWGETQNILKEETVALRKQGIGVVMDSKLPHLIGIDDDLLSTGTILYHLKEGRTLVGRDEASSNPDIVVHGAGLLEEHCVFENRDGVVTLIPQTGALCSVNRLETTQPCQLTQGAVIQLGRGTIFRFNHPKEAAHLREQRKSGLLSSLSLTDFSRLFQPGNRMDVFAEAGEKGDSRQQRSSVLSPQLQSCTVMTKAMPMEAPVSVSRHPSACYAVPLQIGAGALQHLQAVSSLQAGVNGWSFGAAEDHGRPCSSTNVESQRRARASPVHRTGTPTLTSNPTLTPTALEWDSLQQGLEGEVVEEWDLCHQSAYGVGVSYRWLEGTLPLRRAREEGGLYWGEEAWSEPGDRDEERNRALQQTPVLLVQQADVCTVGPEGLPGPANKSPGVLSGLPDGCIVLGGVLATDCCRGDLSRAGARYGGPAGTSLGTAVSYLQRGDGGGIDGWTEERTDRAHLPQASSSSTYTQTSPSRFDTHTPSLSQIDTHNCSQATHTATRQDRHRRSQAVRGLPLEALEGQFSRVMMDRSRMTVEGHRENDKEGEAGARREEVEQSFRLGAPVSRVFREEEERKEEPEEENQFSVSGLSALVRRVCQISGIGGEQELDSLGEEVSGMVSLVSRGLSWMFPDTGRLLRSSTPRILQQVWEGTGVLQPAAGGGAGSLQPGGGGGASSNWSSQVVRESQVLSVVKDSQVFSLVRESQMYSLVRDSQVFSMVSELPFVHHISTELTQDFRIIHNKLTQVLQPVESTGLQQKYIYLNKIPEMKLPLVHNTVLSTVPSLYPAHNTIEFANKQSTGKEVDWRTEDHSPISELACTLEQEGREEALAKSEEPSPIREMECTLEQEGGKEALRKLEEQSPVRELQCTSEHQGREKSLAKSEEKSPIRELECTSELEGKEEALAKSEEPSPIKEVECTSEHEGRAEALPKLEVQSPISELERTSELEGREEALPKLQEQSPIREVESTSSQEGREEALAKSEEPSPIREVESTSELEGREEALAKSEEPSPIREVESTSELEGRGEPLPKLEEQSPIREVESTSAQEGREEALAQSEEQSPSRELACTLEQEVIEEALAKSEEQSPVRELPCTSEHEGGEEALAKSEEPSPSRELACTLEQEVIEEALAKSEEPSPSRELACTLEQEVIEEALPKLEEQNPVRELQCTSEHEGGDEALAKSEESSSFREVECSLDQEGREEALPKSEEQSPVRELECTLEHEGKEEAQALSEEQCPIREVECTSEHEGGDEALPKLEEQSPIREVESTSAQEGREEALAQSEEQSPIRELECTSEHEGGEEALAKSEEPSPSRELACTLEQEVIEEALPKLEEQNPVRELQCTSEHEGGDEALAKSEESSSFREVECSLDQEGREEALPKSEEQSPVRELECTLEHEGKEEAQALSEEQCPIREVECTSEHEGGDEALPKLEEQSPIREVESTSAQEGREEALAQSEEQSPIRELECTSEHEGGEEALAKSEEPSPSRELACTLEQEVIEEALPKLEEQNPVRELQCTSEHEGGDEALAKSEESSSFREVECSLDQEGREEALPKSEEQSPVRELECTSEHEGKEEAQALSEEQCPIREVECTSEHEGGDEALPKLEEQSPIREVEYTSAQEGREEALAKSEEPSPIREVESTSELEVIEEALPKLEEQNPVRELQCTSEHEGGDEALAKSEDPSPIRELQCTSVQKGREEALAQSKEQSPSRELACTLEQEVIEEALAKSEEQSPVRELQCTSEYEGVEEALAQSEEQSPVRELQCTSEHKGGEEALAKSEEPSPSREMECTSEQEGREEALRKLEEQSPVRELPCTSEHKGGEEALAKSEEQSPVRELQCTSEHKGGEEALAKSEEPSPSRELASTSELEGREEALAQSEEQSPVRELQCTSEHEGGEEALAKAEEPSPSRELACTLEQEVIEEALAKSEEQSPIRELQWTSEHEGREEALPKLEELKCTSELEAGEKALAQSEEQSPVRELECASEHEGKEEAQALSEEQSPIRELQCTSEHEGGDEAKAKSEEPSPIRELQCTSEQEGREEALARAEEQSPVREVECTSEHEGKEEAQALSEEQCPIREVECTSEHEGGDEALPKLEEQSPIREVEYTSAQEGREEALAKSEEPSPIREVESTSELEGREEPLAQSEEQSPVRELQCTSEHEGGDEALAKSEDPSPIRELQCTSVQKGREEALAQSKEQSPSRELACTLEQEVIEEALAKSEEQSPVRELQCTSEYEGVEEALAKSEDPSSTRELECTSENEGGEEALSKSEEQSITKKALWPSKDQIEIVEDQHCVTCGAKSTKSQPPPEQRNNTSSTGPENIFIPGHGNQRTDDVQVYYGSLVEFPGALVKLQSLPVSTLLGCLQSVLPSVFTSQRLLGLYWLGVANCSQPHPHLALVLLLESCLYALTFDPDTTDQTTPLTVFHHLPLLQVKEILVGFGGQSLRLKASSEECVLTLYTHSQTLTQALTHTMLGVLCPGDQRVSQHPLLVENLMVLSLDWKAQAPDLLLNAELRLSGQFHRTLADLVYLVHGNMNREKPLLGEVRLLLYTSVGVTTTPDPRPDPWAQLLLTDTHLGLVQEDTVFHPAPHHVPLLSRQAQFKGVTLRCLSDVQCVIVRDGVGSSTSVCGDGAGDEGGATRLDIILSQDWRTRRERPRGHPERGAVAEADGSAVGGVAGASVLSAASNSCPPQQQAEVWKLHFSCSSEAACLINHLSNV</sequence>
<feature type="region of interest" description="Disordered" evidence="10">
    <location>
        <begin position="2647"/>
        <end position="2707"/>
    </location>
</feature>
<dbReference type="GO" id="GO:0003777">
    <property type="term" value="F:microtubule motor activity"/>
    <property type="evidence" value="ECO:0007669"/>
    <property type="project" value="InterPro"/>
</dbReference>
<feature type="compositionally biased region" description="Basic and acidic residues" evidence="10">
    <location>
        <begin position="1594"/>
        <end position="1652"/>
    </location>
</feature>